<dbReference type="SUPFAM" id="SSF51735">
    <property type="entry name" value="NAD(P)-binding Rossmann-fold domains"/>
    <property type="match status" value="1"/>
</dbReference>
<accession>A0A9P6X9S1</accession>
<name>A0A9P6X9S1_RHIOR</name>
<proteinExistence type="inferred from homology"/>
<dbReference type="PANTHER" id="PTHR10996:SF257">
    <property type="entry name" value="GLYOXYLATE REDUCTASE 1"/>
    <property type="match status" value="1"/>
</dbReference>
<dbReference type="Proteomes" id="UP000716291">
    <property type="component" value="Unassembled WGS sequence"/>
</dbReference>
<dbReference type="PANTHER" id="PTHR10996">
    <property type="entry name" value="2-HYDROXYACID DEHYDROGENASE-RELATED"/>
    <property type="match status" value="1"/>
</dbReference>
<dbReference type="InterPro" id="IPR050223">
    <property type="entry name" value="D-isomer_2-hydroxyacid_DH"/>
</dbReference>
<dbReference type="Pfam" id="PF00389">
    <property type="entry name" value="2-Hacid_dh"/>
    <property type="match status" value="1"/>
</dbReference>
<dbReference type="GO" id="GO:0030267">
    <property type="term" value="F:glyoxylate reductase (NADPH) activity"/>
    <property type="evidence" value="ECO:0007669"/>
    <property type="project" value="TreeGrafter"/>
</dbReference>
<evidence type="ECO:0000256" key="2">
    <source>
        <dbReference type="ARBA" id="ARBA00023002"/>
    </source>
</evidence>
<dbReference type="InterPro" id="IPR036291">
    <property type="entry name" value="NAD(P)-bd_dom_sf"/>
</dbReference>
<comment type="caution">
    <text evidence="6">The sequence shown here is derived from an EMBL/GenBank/DDBJ whole genome shotgun (WGS) entry which is preliminary data.</text>
</comment>
<dbReference type="GO" id="GO:0005829">
    <property type="term" value="C:cytosol"/>
    <property type="evidence" value="ECO:0007669"/>
    <property type="project" value="TreeGrafter"/>
</dbReference>
<dbReference type="InterPro" id="IPR029752">
    <property type="entry name" value="D-isomer_DH_CS1"/>
</dbReference>
<feature type="domain" description="D-isomer specific 2-hydroxyacid dehydrogenase catalytic" evidence="4">
    <location>
        <begin position="16"/>
        <end position="326"/>
    </location>
</feature>
<comment type="similarity">
    <text evidence="1 3">Belongs to the D-isomer specific 2-hydroxyacid dehydrogenase family.</text>
</comment>
<organism evidence="6 7">
    <name type="scientific">Rhizopus oryzae</name>
    <name type="common">Mucormycosis agent</name>
    <name type="synonym">Rhizopus arrhizus var. delemar</name>
    <dbReference type="NCBI Taxonomy" id="64495"/>
    <lineage>
        <taxon>Eukaryota</taxon>
        <taxon>Fungi</taxon>
        <taxon>Fungi incertae sedis</taxon>
        <taxon>Mucoromycota</taxon>
        <taxon>Mucoromycotina</taxon>
        <taxon>Mucoromycetes</taxon>
        <taxon>Mucorales</taxon>
        <taxon>Mucorineae</taxon>
        <taxon>Rhizopodaceae</taxon>
        <taxon>Rhizopus</taxon>
    </lineage>
</organism>
<dbReference type="PROSITE" id="PS00065">
    <property type="entry name" value="D_2_HYDROXYACID_DH_1"/>
    <property type="match status" value="1"/>
</dbReference>
<feature type="domain" description="D-isomer specific 2-hydroxyacid dehydrogenase NAD-binding" evidence="5">
    <location>
        <begin position="121"/>
        <end position="295"/>
    </location>
</feature>
<dbReference type="InterPro" id="IPR006139">
    <property type="entry name" value="D-isomer_2_OHA_DH_cat_dom"/>
</dbReference>
<evidence type="ECO:0000313" key="6">
    <source>
        <dbReference type="EMBL" id="KAG1308657.1"/>
    </source>
</evidence>
<protein>
    <recommendedName>
        <fullName evidence="8">2-hydroxyacid dehydrogenase</fullName>
    </recommendedName>
</protein>
<sequence length="335" mass="37339">MTLAHILLVGNVQFASDILNKLKKRYSIEYFASKSRQEFIQDCADKYKEVSIIYHSPDAQAVVGPFDAELISHLPPSLKYIVYLGAGYDSINVNACEQRNIYVSHTPMAVDDATADVAAILILACCRNVIAASDNLRLGRFRNGLTMGTDPQGKVLGIIGAGGIGRTLAKRMSGFDLKKIQYYNRHRLSKEVEEKYNMTYVDFETLLNTSDIISVHCPHTPQTTHLLDYKEFTMMKKGVIIVNTARGKIINEGALVKALERGQVLAAGLDVFEQEPVVHPGLLSHPRCVLLPHIGTFTAESQYKMEKLVLDNLEEAIERSSLLTPVPEHSKFFNK</sequence>
<dbReference type="Gene3D" id="3.40.50.720">
    <property type="entry name" value="NAD(P)-binding Rossmann-like Domain"/>
    <property type="match status" value="2"/>
</dbReference>
<evidence type="ECO:0000256" key="1">
    <source>
        <dbReference type="ARBA" id="ARBA00005854"/>
    </source>
</evidence>
<evidence type="ECO:0000313" key="7">
    <source>
        <dbReference type="Proteomes" id="UP000716291"/>
    </source>
</evidence>
<dbReference type="GO" id="GO:0016618">
    <property type="term" value="F:hydroxypyruvate reductase [NAD(P)H] activity"/>
    <property type="evidence" value="ECO:0007669"/>
    <property type="project" value="TreeGrafter"/>
</dbReference>
<evidence type="ECO:0000256" key="3">
    <source>
        <dbReference type="RuleBase" id="RU003719"/>
    </source>
</evidence>
<dbReference type="GO" id="GO:0051287">
    <property type="term" value="F:NAD binding"/>
    <property type="evidence" value="ECO:0007669"/>
    <property type="project" value="InterPro"/>
</dbReference>
<dbReference type="InterPro" id="IPR006140">
    <property type="entry name" value="D-isomer_DH_NAD-bd"/>
</dbReference>
<evidence type="ECO:0008006" key="8">
    <source>
        <dbReference type="Google" id="ProtNLM"/>
    </source>
</evidence>
<dbReference type="CDD" id="cd12168">
    <property type="entry name" value="Mand_dh_like"/>
    <property type="match status" value="1"/>
</dbReference>
<dbReference type="Pfam" id="PF02826">
    <property type="entry name" value="2-Hacid_dh_C"/>
    <property type="match status" value="1"/>
</dbReference>
<dbReference type="PROSITE" id="PS00670">
    <property type="entry name" value="D_2_HYDROXYACID_DH_2"/>
    <property type="match status" value="1"/>
</dbReference>
<dbReference type="EMBL" id="JAANQT010000749">
    <property type="protein sequence ID" value="KAG1308657.1"/>
    <property type="molecule type" value="Genomic_DNA"/>
</dbReference>
<dbReference type="OrthoDB" id="298012at2759"/>
<dbReference type="FunFam" id="3.40.50.720:FF:000026">
    <property type="entry name" value="Glyoxylate/hydroxypyruvate reductase B"/>
    <property type="match status" value="1"/>
</dbReference>
<evidence type="ECO:0000259" key="4">
    <source>
        <dbReference type="Pfam" id="PF00389"/>
    </source>
</evidence>
<keyword evidence="2 3" id="KW-0560">Oxidoreductase</keyword>
<keyword evidence="7" id="KW-1185">Reference proteome</keyword>
<dbReference type="InterPro" id="IPR029753">
    <property type="entry name" value="D-isomer_DH_CS"/>
</dbReference>
<gene>
    <name evidence="6" type="ORF">G6F64_005884</name>
</gene>
<reference evidence="6" key="1">
    <citation type="journal article" date="2020" name="Microb. Genom.">
        <title>Genetic diversity of clinical and environmental Mucorales isolates obtained from an investigation of mucormycosis cases among solid organ transplant recipients.</title>
        <authorList>
            <person name="Nguyen M.H."/>
            <person name="Kaul D."/>
            <person name="Muto C."/>
            <person name="Cheng S.J."/>
            <person name="Richter R.A."/>
            <person name="Bruno V.M."/>
            <person name="Liu G."/>
            <person name="Beyhan S."/>
            <person name="Sundermann A.J."/>
            <person name="Mounaud S."/>
            <person name="Pasculle A.W."/>
            <person name="Nierman W.C."/>
            <person name="Driscoll E."/>
            <person name="Cumbie R."/>
            <person name="Clancy C.J."/>
            <person name="Dupont C.L."/>
        </authorList>
    </citation>
    <scope>NUCLEOTIDE SEQUENCE</scope>
    <source>
        <strain evidence="6">GL11</strain>
    </source>
</reference>
<evidence type="ECO:0000259" key="5">
    <source>
        <dbReference type="Pfam" id="PF02826"/>
    </source>
</evidence>
<dbReference type="AlphaFoldDB" id="A0A9P6X9S1"/>
<dbReference type="PROSITE" id="PS00671">
    <property type="entry name" value="D_2_HYDROXYACID_DH_3"/>
    <property type="match status" value="1"/>
</dbReference>
<dbReference type="SUPFAM" id="SSF52283">
    <property type="entry name" value="Formate/glycerate dehydrogenase catalytic domain-like"/>
    <property type="match status" value="1"/>
</dbReference>